<dbReference type="PROSITE" id="PS50048">
    <property type="entry name" value="ZN2_CY6_FUNGAL_2"/>
    <property type="match status" value="1"/>
</dbReference>
<evidence type="ECO:0000256" key="2">
    <source>
        <dbReference type="ARBA" id="ARBA00023242"/>
    </source>
</evidence>
<dbReference type="AlphaFoldDB" id="A0A8H3GE42"/>
<dbReference type="GO" id="GO:0000976">
    <property type="term" value="F:transcription cis-regulatory region binding"/>
    <property type="evidence" value="ECO:0007669"/>
    <property type="project" value="TreeGrafter"/>
</dbReference>
<protein>
    <recommendedName>
        <fullName evidence="3">Zn(2)-C6 fungal-type domain-containing protein</fullName>
    </recommendedName>
</protein>
<dbReference type="Pfam" id="PF11951">
    <property type="entry name" value="Fungal_trans_2"/>
    <property type="match status" value="1"/>
</dbReference>
<dbReference type="Pfam" id="PF00172">
    <property type="entry name" value="Zn_clus"/>
    <property type="match status" value="1"/>
</dbReference>
<accession>A0A8H3GE42</accession>
<evidence type="ECO:0000259" key="3">
    <source>
        <dbReference type="PROSITE" id="PS50048"/>
    </source>
</evidence>
<keyword evidence="2" id="KW-0539">Nucleus</keyword>
<dbReference type="InterPro" id="IPR001138">
    <property type="entry name" value="Zn2Cys6_DnaBD"/>
</dbReference>
<dbReference type="InterPro" id="IPR021858">
    <property type="entry name" value="Fun_TF"/>
</dbReference>
<evidence type="ECO:0000313" key="5">
    <source>
        <dbReference type="Proteomes" id="UP000663861"/>
    </source>
</evidence>
<dbReference type="InterPro" id="IPR036864">
    <property type="entry name" value="Zn2-C6_fun-type_DNA-bd_sf"/>
</dbReference>
<gene>
    <name evidence="4" type="ORF">RDB_LOCUS51113</name>
</gene>
<dbReference type="GO" id="GO:0005634">
    <property type="term" value="C:nucleus"/>
    <property type="evidence" value="ECO:0007669"/>
    <property type="project" value="UniProtKB-SubCell"/>
</dbReference>
<organism evidence="4 5">
    <name type="scientific">Rhizoctonia solani</name>
    <dbReference type="NCBI Taxonomy" id="456999"/>
    <lineage>
        <taxon>Eukaryota</taxon>
        <taxon>Fungi</taxon>
        <taxon>Dikarya</taxon>
        <taxon>Basidiomycota</taxon>
        <taxon>Agaricomycotina</taxon>
        <taxon>Agaricomycetes</taxon>
        <taxon>Cantharellales</taxon>
        <taxon>Ceratobasidiaceae</taxon>
        <taxon>Rhizoctonia</taxon>
    </lineage>
</organism>
<name>A0A8H3GE42_9AGAM</name>
<feature type="domain" description="Zn(2)-C6 fungal-type" evidence="3">
    <location>
        <begin position="12"/>
        <end position="40"/>
    </location>
</feature>
<comment type="subcellular location">
    <subcellularLocation>
        <location evidence="1">Nucleus</location>
    </subcellularLocation>
</comment>
<dbReference type="PANTHER" id="PTHR37534:SF7">
    <property type="entry name" value="TRANSCRIPTIONAL ACTIVATOR PROTEIN UGA3"/>
    <property type="match status" value="1"/>
</dbReference>
<reference evidence="4" key="1">
    <citation type="submission" date="2021-01" db="EMBL/GenBank/DDBJ databases">
        <authorList>
            <person name="Kaushik A."/>
        </authorList>
    </citation>
    <scope>NUCLEOTIDE SEQUENCE</scope>
    <source>
        <strain evidence="4">AG4-RS23</strain>
    </source>
</reference>
<dbReference type="GO" id="GO:0000981">
    <property type="term" value="F:DNA-binding transcription factor activity, RNA polymerase II-specific"/>
    <property type="evidence" value="ECO:0007669"/>
    <property type="project" value="InterPro"/>
</dbReference>
<dbReference type="CDD" id="cd00067">
    <property type="entry name" value="GAL4"/>
    <property type="match status" value="1"/>
</dbReference>
<dbReference type="SMART" id="SM00066">
    <property type="entry name" value="GAL4"/>
    <property type="match status" value="1"/>
</dbReference>
<sequence>MSGTIPKRSLGGCLTCKRRKKKCDERRPCCRRCEMGDFKCQGYTLPNASYAEVAPFTAIIWPSNSHTFGSFDSLVPTPDYTNKVEQPPSGGVLFQGIQPPPSNIPRSIPFDPTMLDDIKSLIVSQYVKISQEALFKPPPLSIEAGVLRRISDSSITHWSMYLGARLITDILNGNNIQKYLGLIFRFCQQLTETPSSNEQMPSLRGRLSGLYDLMCFGAIISGTATGYSLLRRCTPVLLRLAALYPNLWANNSSISVPETFRNWQYEVTQFIIHDTITALALGIPSILQYDTTASWVDKAPGHYMEWVHGFPVGLLILLAEINAWRTSRMMGEINQNQTNFRSIEHRLNTWNPIMDYTGEPDNDIARLAIQEACRQATLVYLYMGMCEVNSADPRVERAVEQIVRLGNTITSGSFLERHLLIPCLIAGVAARQEKHRATLRGKITTESPKKVNSLVLPMRGSDFVPVLDHLWHGVGSGGCPVMWEDYVKSRCAVLSLHA</sequence>
<dbReference type="Proteomes" id="UP000663861">
    <property type="component" value="Unassembled WGS sequence"/>
</dbReference>
<evidence type="ECO:0000313" key="4">
    <source>
        <dbReference type="EMBL" id="CAE6448303.1"/>
    </source>
</evidence>
<dbReference type="GO" id="GO:0008270">
    <property type="term" value="F:zinc ion binding"/>
    <property type="evidence" value="ECO:0007669"/>
    <property type="project" value="InterPro"/>
</dbReference>
<proteinExistence type="predicted"/>
<dbReference type="PANTHER" id="PTHR37534">
    <property type="entry name" value="TRANSCRIPTIONAL ACTIVATOR PROTEIN UGA3"/>
    <property type="match status" value="1"/>
</dbReference>
<dbReference type="SUPFAM" id="SSF57701">
    <property type="entry name" value="Zn2/Cys6 DNA-binding domain"/>
    <property type="match status" value="1"/>
</dbReference>
<dbReference type="EMBL" id="CAJMWY010000816">
    <property type="protein sequence ID" value="CAE6448303.1"/>
    <property type="molecule type" value="Genomic_DNA"/>
</dbReference>
<dbReference type="PROSITE" id="PS00463">
    <property type="entry name" value="ZN2_CY6_FUNGAL_1"/>
    <property type="match status" value="1"/>
</dbReference>
<dbReference type="GO" id="GO:0045944">
    <property type="term" value="P:positive regulation of transcription by RNA polymerase II"/>
    <property type="evidence" value="ECO:0007669"/>
    <property type="project" value="TreeGrafter"/>
</dbReference>
<evidence type="ECO:0000256" key="1">
    <source>
        <dbReference type="ARBA" id="ARBA00004123"/>
    </source>
</evidence>
<comment type="caution">
    <text evidence="4">The sequence shown here is derived from an EMBL/GenBank/DDBJ whole genome shotgun (WGS) entry which is preliminary data.</text>
</comment>